<keyword evidence="15" id="KW-1185">Reference proteome</keyword>
<evidence type="ECO:0000256" key="5">
    <source>
        <dbReference type="ARBA" id="ARBA00022741"/>
    </source>
</evidence>
<feature type="transmembrane region" description="Helical" evidence="11">
    <location>
        <begin position="1431"/>
        <end position="1454"/>
    </location>
</feature>
<dbReference type="InterPro" id="IPR017871">
    <property type="entry name" value="ABC_transporter-like_CS"/>
</dbReference>
<feature type="compositionally biased region" description="Polar residues" evidence="10">
    <location>
        <begin position="615"/>
        <end position="631"/>
    </location>
</feature>
<evidence type="ECO:0000256" key="10">
    <source>
        <dbReference type="SAM" id="MobiDB-lite"/>
    </source>
</evidence>
<dbReference type="PANTHER" id="PTHR24223">
    <property type="entry name" value="ATP-BINDING CASSETTE SUB-FAMILY C"/>
    <property type="match status" value="1"/>
</dbReference>
<evidence type="ECO:0000256" key="11">
    <source>
        <dbReference type="SAM" id="Phobius"/>
    </source>
</evidence>
<dbReference type="GO" id="GO:0005524">
    <property type="term" value="F:ATP binding"/>
    <property type="evidence" value="ECO:0007669"/>
    <property type="project" value="UniProtKB-KW"/>
</dbReference>
<keyword evidence="9" id="KW-0040">ANK repeat</keyword>
<protein>
    <submittedName>
        <fullName evidence="14">ATP-binding cassette glutathione S-conjugate transporter ycf1</fullName>
    </submittedName>
</protein>
<feature type="domain" description="ABC transporter" evidence="12">
    <location>
        <begin position="1155"/>
        <end position="1380"/>
    </location>
</feature>
<keyword evidence="6 14" id="KW-0067">ATP-binding</keyword>
<evidence type="ECO:0000256" key="6">
    <source>
        <dbReference type="ARBA" id="ARBA00022840"/>
    </source>
</evidence>
<dbReference type="GO" id="GO:0003677">
    <property type="term" value="F:DNA binding"/>
    <property type="evidence" value="ECO:0007669"/>
    <property type="project" value="InterPro"/>
</dbReference>
<feature type="region of interest" description="Disordered" evidence="10">
    <location>
        <begin position="596"/>
        <end position="631"/>
    </location>
</feature>
<dbReference type="GO" id="GO:0016887">
    <property type="term" value="F:ATP hydrolysis activity"/>
    <property type="evidence" value="ECO:0007669"/>
    <property type="project" value="InterPro"/>
</dbReference>
<dbReference type="Pfam" id="PF00005">
    <property type="entry name" value="ABC_tran"/>
    <property type="match status" value="2"/>
</dbReference>
<dbReference type="Pfam" id="PF00023">
    <property type="entry name" value="Ank"/>
    <property type="match status" value="2"/>
</dbReference>
<dbReference type="InterPro" id="IPR027417">
    <property type="entry name" value="P-loop_NTPase"/>
</dbReference>
<organism evidence="14 15">
    <name type="scientific">Coemansia erecta</name>
    <dbReference type="NCBI Taxonomy" id="147472"/>
    <lineage>
        <taxon>Eukaryota</taxon>
        <taxon>Fungi</taxon>
        <taxon>Fungi incertae sedis</taxon>
        <taxon>Zoopagomycota</taxon>
        <taxon>Kickxellomycotina</taxon>
        <taxon>Kickxellomycetes</taxon>
        <taxon>Kickxellales</taxon>
        <taxon>Kickxellaceae</taxon>
        <taxon>Coemansia</taxon>
    </lineage>
</organism>
<evidence type="ECO:0000256" key="4">
    <source>
        <dbReference type="ARBA" id="ARBA00022737"/>
    </source>
</evidence>
<dbReference type="Gene3D" id="3.10.260.10">
    <property type="entry name" value="Transcription regulator HTH, APSES-type DNA-binding domain"/>
    <property type="match status" value="1"/>
</dbReference>
<feature type="compositionally biased region" description="Basic and acidic residues" evidence="10">
    <location>
        <begin position="115"/>
        <end position="126"/>
    </location>
</feature>
<evidence type="ECO:0000259" key="13">
    <source>
        <dbReference type="PROSITE" id="PS51299"/>
    </source>
</evidence>
<dbReference type="OrthoDB" id="6718656at2759"/>
<dbReference type="Pfam" id="PF04383">
    <property type="entry name" value="KilA-N"/>
    <property type="match status" value="1"/>
</dbReference>
<dbReference type="InterPro" id="IPR036770">
    <property type="entry name" value="Ankyrin_rpt-contain_sf"/>
</dbReference>
<dbReference type="InterPro" id="IPR003439">
    <property type="entry name" value="ABC_transporter-like_ATP-bd"/>
</dbReference>
<dbReference type="InterPro" id="IPR050173">
    <property type="entry name" value="ABC_transporter_C-like"/>
</dbReference>
<dbReference type="SUPFAM" id="SSF48403">
    <property type="entry name" value="Ankyrin repeat"/>
    <property type="match status" value="1"/>
</dbReference>
<sequence length="1921" mass="211351">MGEDIHMEGVYTATYSGIHVYEMICRGIAVMRRHSDSWLNATQILKVAGVDKGRRTKILEREILTGEHEKIQGGYGKYQGTWIPFARGVELCNQYSVYSHIRPILEYDPTMSGTRSDKTPTKAELRRKMKSSQKLAVKRARIACAGSVPPKKFKVSSSAATSPLNSDILAGYTPGGSPNGGPSTPGYPHGDIAMRTMSLATPLRHSIHSSTATASSEAKKWLHNTAADDTPLAAIVGSEASNPTSATKSRAADDLRIKNDRTMLMNIFTTDDPNYIPDWLSQESSEVNVNLVIDDQGHTAVHWAAALARIHILDLLLFQGADPRQLNHESESALVRAVQVTNNYESQTFPDLLELLHDTIPLTDRKNRTVLHHIATAAGAEGREKAARYYADCLLSWIVRMAGGYQVDGDSCDDMALGVASRQTDGIAQSDSVGSSTLVGSASNGSQGDIEGVPKMVVPLSGGDSNRHLPTPTQSSSPHNGRRNGHVRSVFDDTACQSSLMSSRGDGDNHIVGSAANGTNTNADFAAFLNLQDSDGNTALNIAARNGDRAMVRMLVGAGASASIVNRVGLCPLDFGVDRIVEGVIDIHEADMRGSTNGTIDPISSPTMARRGLTLPNSLQTPQRSSMHGGSTMNLLSTPAEQRMHQSVMSIQRMMSDLESEFSDEMRLKHESFEGIKQQLRTTTIELVRARETIHQLHTKTTQLTEIKSRVGYLEETLARETCAVREAISALPSDSKPRHDLEHLLDSLLSSPSTSPADIDDGDPDAGLPSLVLGIPPTADLSLDNLEDDPEKMRAAIERLRVINQVYARRDALLRERVAALRRRADVSERERQYRQIIASCCEISEADVDIWIDRLVSAVESTDPEHPEDESPAAPVSVLSPGKPAAVVNSTSTFSQLNFMVYGLIRVKWRKMGLVVLIDAVVSAAAHWRRLIYVGILVAISAKDNLSATGLYILAIISESIVAILNLWIVIKYVGLRTFIPIAVAAIHQILEEYVSRKTRQHAKRRMGLVRDNMLDSFYVIHDRIRSIKFYGWEDACMNAYTHFDKPAIKSSALLTGAEYMVNMVGSAVPQISTVLTIATVLDRPGSVTSYSDVMLMLGSIESLSEFVRSISMFHSTWRNFKNSTRFFERILSRSNHVYVEHSRQNPKADTAVKLEDCAFSWGDDGKFALKPISLTVKTGDFVTIFGRIGSGKSSFLSGLCGLMPIVGGQGFVNGRIGYVAQKPYIMSETLRENILMSADCDKELLCKVIEACALTEDIRQLPAGDMTMIGANGINLSGGQIVRLALARALYLQADVYILDDILSAVDSQVERHIIEHVLSSTGIIGEKTRILVTHSENLMPLSDMTVTFSDSGVLVARSDPASFVAKAAAPLSDTVASAIAATQMASATAAGTVCSSESSSTSTSKSTFTIHPELDQPRLAYTYLLKYLRLSGIGAVACVLAVYLLNAYILHFTEILRMRFMADNNPDTLASSLKRYLFVSAALAIGRQQLGLLEGWIRNRLWSKAVIEKMRQRVINLLRIHEIGNRYLRKQATHSARRLRFRLTWDNTDSFHSLIGVMCKELVRSSILGYVIWRRLWSGISIVPGEVDVFISLTLNAFSRLTVLSSIDGVLDDYIRALSRHFVYTEKIKHEGPQFINETAPSEEWPQTGSIEFRDYYMRYLPGLDLVLKGVTFSVSGSEKIGIVGRTGAGKSSLTYALMRMAEPAGGHIMIDGIDISTIGTHDLRSRIAVIPQDPALFQGTIRENLDPYRRYTDDQVWAAIRAAQIADLLDNPTRRYVPPPDDDEDTSHIQYGSEGPWVEGIGLDKWIDYGGVNFSVGQRQLVSLCRALLWRRKIVVLDEATANIDSKTDSIMQAVIRREFRDRTVLTIAHRLNTVLDSDRILVVDAGEVVEFDTPKNLLANKDGYFSKLVDSTELK</sequence>
<dbReference type="FunFam" id="3.10.260.10:FF:000001">
    <property type="entry name" value="APSES transcription factor (MbpA)"/>
    <property type="match status" value="1"/>
</dbReference>
<dbReference type="PROSITE" id="PS50297">
    <property type="entry name" value="ANK_REP_REGION"/>
    <property type="match status" value="2"/>
</dbReference>
<gene>
    <name evidence="14" type="primary">YCF1_2</name>
    <name evidence="14" type="ORF">LPJ53_001525</name>
</gene>
<comment type="subcellular location">
    <subcellularLocation>
        <location evidence="1">Membrane</location>
        <topology evidence="1">Multi-pass membrane protein</topology>
    </subcellularLocation>
</comment>
<feature type="region of interest" description="Disordered" evidence="10">
    <location>
        <begin position="111"/>
        <end position="131"/>
    </location>
</feature>
<reference evidence="14" key="1">
    <citation type="submission" date="2022-07" db="EMBL/GenBank/DDBJ databases">
        <title>Phylogenomic reconstructions and comparative analyses of Kickxellomycotina fungi.</title>
        <authorList>
            <person name="Reynolds N.K."/>
            <person name="Stajich J.E."/>
            <person name="Barry K."/>
            <person name="Grigoriev I.V."/>
            <person name="Crous P."/>
            <person name="Smith M.E."/>
        </authorList>
    </citation>
    <scope>NUCLEOTIDE SEQUENCE</scope>
    <source>
        <strain evidence="14">NBRC 32514</strain>
    </source>
</reference>
<evidence type="ECO:0000256" key="3">
    <source>
        <dbReference type="ARBA" id="ARBA00022692"/>
    </source>
</evidence>
<evidence type="ECO:0000313" key="14">
    <source>
        <dbReference type="EMBL" id="KAJ1724187.1"/>
    </source>
</evidence>
<dbReference type="Proteomes" id="UP001149813">
    <property type="component" value="Unassembled WGS sequence"/>
</dbReference>
<dbReference type="FunFam" id="3.40.50.300:FF:000565">
    <property type="entry name" value="ABC bile acid transporter"/>
    <property type="match status" value="1"/>
</dbReference>
<dbReference type="PROSITE" id="PS50893">
    <property type="entry name" value="ABC_TRANSPORTER_2"/>
    <property type="match status" value="2"/>
</dbReference>
<keyword evidence="8 11" id="KW-0472">Membrane</keyword>
<feature type="compositionally biased region" description="Polar residues" evidence="10">
    <location>
        <begin position="596"/>
        <end position="607"/>
    </location>
</feature>
<evidence type="ECO:0000313" key="15">
    <source>
        <dbReference type="Proteomes" id="UP001149813"/>
    </source>
</evidence>
<dbReference type="InterPro" id="IPR018004">
    <property type="entry name" value="KilA/APSES_HTH"/>
</dbReference>
<proteinExistence type="predicted"/>
<evidence type="ECO:0000256" key="9">
    <source>
        <dbReference type="PROSITE-ProRule" id="PRU00023"/>
    </source>
</evidence>
<keyword evidence="3 11" id="KW-0812">Transmembrane</keyword>
<keyword evidence="7 11" id="KW-1133">Transmembrane helix</keyword>
<dbReference type="EMBL" id="JANBOJ010000039">
    <property type="protein sequence ID" value="KAJ1724187.1"/>
    <property type="molecule type" value="Genomic_DNA"/>
</dbReference>
<dbReference type="GO" id="GO:0042626">
    <property type="term" value="F:ATPase-coupled transmembrane transporter activity"/>
    <property type="evidence" value="ECO:0007669"/>
    <property type="project" value="TreeGrafter"/>
</dbReference>
<dbReference type="PROSITE" id="PS50088">
    <property type="entry name" value="ANK_REPEAT"/>
    <property type="match status" value="2"/>
</dbReference>
<dbReference type="InterPro" id="IPR002110">
    <property type="entry name" value="Ankyrin_rpt"/>
</dbReference>
<dbReference type="SUPFAM" id="SSF54616">
    <property type="entry name" value="DNA-binding domain of Mlu1-box binding protein MBP1"/>
    <property type="match status" value="1"/>
</dbReference>
<evidence type="ECO:0000259" key="12">
    <source>
        <dbReference type="PROSITE" id="PS50893"/>
    </source>
</evidence>
<feature type="domain" description="HTH APSES-type" evidence="13">
    <location>
        <begin position="10"/>
        <end position="120"/>
    </location>
</feature>
<dbReference type="Gene3D" id="3.40.50.300">
    <property type="entry name" value="P-loop containing nucleotide triphosphate hydrolases"/>
    <property type="match status" value="2"/>
</dbReference>
<feature type="compositionally biased region" description="Polar residues" evidence="10">
    <location>
        <begin position="425"/>
        <end position="447"/>
    </location>
</feature>
<dbReference type="InterPro" id="IPR036640">
    <property type="entry name" value="ABC1_TM_sf"/>
</dbReference>
<dbReference type="GO" id="GO:0001228">
    <property type="term" value="F:DNA-binding transcription activator activity, RNA polymerase II-specific"/>
    <property type="evidence" value="ECO:0007669"/>
    <property type="project" value="UniProtKB-ARBA"/>
</dbReference>
<feature type="transmembrane region" description="Helical" evidence="11">
    <location>
        <begin position="953"/>
        <end position="973"/>
    </location>
</feature>
<dbReference type="InterPro" id="IPR036887">
    <property type="entry name" value="HTH_APSES_sf"/>
</dbReference>
<dbReference type="InterPro" id="IPR003593">
    <property type="entry name" value="AAA+_ATPase"/>
</dbReference>
<evidence type="ECO:0000256" key="1">
    <source>
        <dbReference type="ARBA" id="ARBA00004141"/>
    </source>
</evidence>
<keyword evidence="5" id="KW-0547">Nucleotide-binding</keyword>
<name>A0A9W7Y5F8_9FUNG</name>
<dbReference type="SMART" id="SM00382">
    <property type="entry name" value="AAA"/>
    <property type="match status" value="2"/>
</dbReference>
<feature type="domain" description="ABC transporter" evidence="12">
    <location>
        <begin position="1655"/>
        <end position="1916"/>
    </location>
</feature>
<feature type="repeat" description="ANK" evidence="9">
    <location>
        <begin position="535"/>
        <end position="567"/>
    </location>
</feature>
<keyword evidence="4" id="KW-0677">Repeat</keyword>
<dbReference type="InterPro" id="IPR003163">
    <property type="entry name" value="Tscrpt_reg_HTH_APSES-type"/>
</dbReference>
<dbReference type="GO" id="GO:0016020">
    <property type="term" value="C:membrane"/>
    <property type="evidence" value="ECO:0007669"/>
    <property type="project" value="UniProtKB-SubCell"/>
</dbReference>
<feature type="repeat" description="ANK" evidence="9">
    <location>
        <begin position="296"/>
        <end position="328"/>
    </location>
</feature>
<feature type="region of interest" description="Disordered" evidence="10">
    <location>
        <begin position="425"/>
        <end position="487"/>
    </location>
</feature>
<dbReference type="SMART" id="SM01252">
    <property type="entry name" value="KilA-N"/>
    <property type="match status" value="1"/>
</dbReference>
<dbReference type="PROSITE" id="PS51299">
    <property type="entry name" value="HTH_APSES"/>
    <property type="match status" value="1"/>
</dbReference>
<evidence type="ECO:0000256" key="7">
    <source>
        <dbReference type="ARBA" id="ARBA00022989"/>
    </source>
</evidence>
<accession>A0A9W7Y5F8</accession>
<evidence type="ECO:0000256" key="8">
    <source>
        <dbReference type="ARBA" id="ARBA00023136"/>
    </source>
</evidence>
<keyword evidence="2" id="KW-0813">Transport</keyword>
<feature type="region of interest" description="Disordered" evidence="10">
    <location>
        <begin position="169"/>
        <end position="190"/>
    </location>
</feature>
<dbReference type="SMART" id="SM00248">
    <property type="entry name" value="ANK"/>
    <property type="match status" value="2"/>
</dbReference>
<dbReference type="Gene3D" id="1.20.1560.10">
    <property type="entry name" value="ABC transporter type 1, transmembrane domain"/>
    <property type="match status" value="1"/>
</dbReference>
<evidence type="ECO:0000256" key="2">
    <source>
        <dbReference type="ARBA" id="ARBA00022448"/>
    </source>
</evidence>
<dbReference type="CDD" id="cd03244">
    <property type="entry name" value="ABCC_MRP_domain2"/>
    <property type="match status" value="1"/>
</dbReference>
<dbReference type="PROSITE" id="PS00211">
    <property type="entry name" value="ABC_TRANSPORTER_1"/>
    <property type="match status" value="2"/>
</dbReference>
<comment type="caution">
    <text evidence="14">The sequence shown here is derived from an EMBL/GenBank/DDBJ whole genome shotgun (WGS) entry which is preliminary data.</text>
</comment>
<dbReference type="Gene3D" id="1.25.40.20">
    <property type="entry name" value="Ankyrin repeat-containing domain"/>
    <property type="match status" value="1"/>
</dbReference>
<dbReference type="CDD" id="cd03250">
    <property type="entry name" value="ABCC_MRP_domain1"/>
    <property type="match status" value="1"/>
</dbReference>
<dbReference type="SUPFAM" id="SSF52540">
    <property type="entry name" value="P-loop containing nucleoside triphosphate hydrolases"/>
    <property type="match status" value="2"/>
</dbReference>